<dbReference type="AlphaFoldDB" id="E3IW67"/>
<dbReference type="InterPro" id="IPR004616">
    <property type="entry name" value="Leu/Phe-tRNA_Trfase"/>
</dbReference>
<evidence type="ECO:0000256" key="4">
    <source>
        <dbReference type="HAMAP-Rule" id="MF_00688"/>
    </source>
</evidence>
<evidence type="ECO:0000256" key="2">
    <source>
        <dbReference type="ARBA" id="ARBA00022679"/>
    </source>
</evidence>
<gene>
    <name evidence="4" type="primary">aat</name>
    <name evidence="5" type="ordered locus">FraEuI1c_0831</name>
</gene>
<dbReference type="SUPFAM" id="SSF55729">
    <property type="entry name" value="Acyl-CoA N-acyltransferases (Nat)"/>
    <property type="match status" value="1"/>
</dbReference>
<evidence type="ECO:0000313" key="5">
    <source>
        <dbReference type="EMBL" id="ADP78909.1"/>
    </source>
</evidence>
<dbReference type="HAMAP" id="MF_00688">
    <property type="entry name" value="Leu_Phe_trans"/>
    <property type="match status" value="1"/>
</dbReference>
<dbReference type="InterPro" id="IPR042221">
    <property type="entry name" value="Leu/Phe-tRNA_Trfase_N"/>
</dbReference>
<dbReference type="InterPro" id="IPR042203">
    <property type="entry name" value="Leu/Phe-tRNA_Trfase_C"/>
</dbReference>
<dbReference type="PANTHER" id="PTHR30098">
    <property type="entry name" value="LEUCYL/PHENYLALANYL-TRNA--PROTEIN TRANSFERASE"/>
    <property type="match status" value="1"/>
</dbReference>
<dbReference type="GO" id="GO:0030163">
    <property type="term" value="P:protein catabolic process"/>
    <property type="evidence" value="ECO:0007669"/>
    <property type="project" value="UniProtKB-UniRule"/>
</dbReference>
<dbReference type="RefSeq" id="WP_013422030.1">
    <property type="nucleotide sequence ID" value="NC_014666.1"/>
</dbReference>
<dbReference type="Gene3D" id="3.40.630.70">
    <property type="entry name" value="Leucyl/phenylalanyl-tRNA-protein transferase, C-terminal domain"/>
    <property type="match status" value="1"/>
</dbReference>
<comment type="catalytic activity">
    <reaction evidence="4">
        <text>L-phenylalanyl-tRNA(Phe) + an N-terminal L-alpha-aminoacyl-[protein] = an N-terminal L-phenylalanyl-L-alpha-aminoacyl-[protein] + tRNA(Phe)</text>
        <dbReference type="Rhea" id="RHEA:43632"/>
        <dbReference type="Rhea" id="RHEA-COMP:9668"/>
        <dbReference type="Rhea" id="RHEA-COMP:9699"/>
        <dbReference type="Rhea" id="RHEA-COMP:10636"/>
        <dbReference type="Rhea" id="RHEA-COMP:10637"/>
        <dbReference type="ChEBI" id="CHEBI:78442"/>
        <dbReference type="ChEBI" id="CHEBI:78531"/>
        <dbReference type="ChEBI" id="CHEBI:78597"/>
        <dbReference type="ChEBI" id="CHEBI:83561"/>
        <dbReference type="EC" id="2.3.2.6"/>
    </reaction>
</comment>
<keyword evidence="6" id="KW-1185">Reference proteome</keyword>
<organism evidence="5 6">
    <name type="scientific">Pseudofrankia inefficax (strain DSM 45817 / CECT 9037 / DDB 130130 / EuI1c)</name>
    <name type="common">Frankia inefficax</name>
    <dbReference type="NCBI Taxonomy" id="298654"/>
    <lineage>
        <taxon>Bacteria</taxon>
        <taxon>Bacillati</taxon>
        <taxon>Actinomycetota</taxon>
        <taxon>Actinomycetes</taxon>
        <taxon>Frankiales</taxon>
        <taxon>Frankiaceae</taxon>
        <taxon>Pseudofrankia</taxon>
    </lineage>
</organism>
<comment type="catalytic activity">
    <reaction evidence="4">
        <text>N-terminal L-lysyl-[protein] + L-leucyl-tRNA(Leu) = N-terminal L-leucyl-L-lysyl-[protein] + tRNA(Leu) + H(+)</text>
        <dbReference type="Rhea" id="RHEA:12340"/>
        <dbReference type="Rhea" id="RHEA-COMP:9613"/>
        <dbReference type="Rhea" id="RHEA-COMP:9622"/>
        <dbReference type="Rhea" id="RHEA-COMP:12670"/>
        <dbReference type="Rhea" id="RHEA-COMP:12671"/>
        <dbReference type="ChEBI" id="CHEBI:15378"/>
        <dbReference type="ChEBI" id="CHEBI:65249"/>
        <dbReference type="ChEBI" id="CHEBI:78442"/>
        <dbReference type="ChEBI" id="CHEBI:78494"/>
        <dbReference type="ChEBI" id="CHEBI:133043"/>
        <dbReference type="EC" id="2.3.2.6"/>
    </reaction>
</comment>
<dbReference type="Pfam" id="PF03588">
    <property type="entry name" value="Leu_Phe_trans"/>
    <property type="match status" value="1"/>
</dbReference>
<evidence type="ECO:0000256" key="3">
    <source>
        <dbReference type="ARBA" id="ARBA00023315"/>
    </source>
</evidence>
<dbReference type="GO" id="GO:0005737">
    <property type="term" value="C:cytoplasm"/>
    <property type="evidence" value="ECO:0007669"/>
    <property type="project" value="UniProtKB-SubCell"/>
</dbReference>
<evidence type="ECO:0000313" key="6">
    <source>
        <dbReference type="Proteomes" id="UP000002484"/>
    </source>
</evidence>
<dbReference type="NCBIfam" id="TIGR00667">
    <property type="entry name" value="aat"/>
    <property type="match status" value="1"/>
</dbReference>
<dbReference type="KEGG" id="fri:FraEuI1c_0831"/>
<comment type="similarity">
    <text evidence="4">Belongs to the L/F-transferase family.</text>
</comment>
<protein>
    <recommendedName>
        <fullName evidence="4">Leucyl/phenylalanyl-tRNA--protein transferase</fullName>
        <ecNumber evidence="4">2.3.2.6</ecNumber>
    </recommendedName>
    <alternativeName>
        <fullName evidence="4">L/F-transferase</fullName>
    </alternativeName>
    <alternativeName>
        <fullName evidence="4">Leucyltransferase</fullName>
    </alternativeName>
    <alternativeName>
        <fullName evidence="4">Phenyalanyltransferase</fullName>
    </alternativeName>
</protein>
<dbReference type="EMBL" id="CP002299">
    <property type="protein sequence ID" value="ADP78909.1"/>
    <property type="molecule type" value="Genomic_DNA"/>
</dbReference>
<dbReference type="InterPro" id="IPR016181">
    <property type="entry name" value="Acyl_CoA_acyltransferase"/>
</dbReference>
<proteinExistence type="inferred from homology"/>
<dbReference type="EC" id="2.3.2.6" evidence="4"/>
<comment type="subcellular location">
    <subcellularLocation>
        <location evidence="4">Cytoplasm</location>
    </subcellularLocation>
</comment>
<dbReference type="Proteomes" id="UP000002484">
    <property type="component" value="Chromosome"/>
</dbReference>
<dbReference type="eggNOG" id="COG2360">
    <property type="taxonomic scope" value="Bacteria"/>
</dbReference>
<dbReference type="OrthoDB" id="9790282at2"/>
<keyword evidence="3 4" id="KW-0012">Acyltransferase</keyword>
<keyword evidence="1 4" id="KW-0963">Cytoplasm</keyword>
<dbReference type="GO" id="GO:0008914">
    <property type="term" value="F:leucyl-tRNA--protein transferase activity"/>
    <property type="evidence" value="ECO:0007669"/>
    <property type="project" value="UniProtKB-UniRule"/>
</dbReference>
<evidence type="ECO:0000256" key="1">
    <source>
        <dbReference type="ARBA" id="ARBA00022490"/>
    </source>
</evidence>
<name>E3IW67_PSEI1</name>
<dbReference type="PANTHER" id="PTHR30098:SF2">
    <property type="entry name" value="LEUCYL_PHENYLALANYL-TRNA--PROTEIN TRANSFERASE"/>
    <property type="match status" value="1"/>
</dbReference>
<keyword evidence="2 4" id="KW-0808">Transferase</keyword>
<comment type="catalytic activity">
    <reaction evidence="4">
        <text>N-terminal L-arginyl-[protein] + L-leucyl-tRNA(Leu) = N-terminal L-leucyl-L-arginyl-[protein] + tRNA(Leu) + H(+)</text>
        <dbReference type="Rhea" id="RHEA:50416"/>
        <dbReference type="Rhea" id="RHEA-COMP:9613"/>
        <dbReference type="Rhea" id="RHEA-COMP:9622"/>
        <dbReference type="Rhea" id="RHEA-COMP:12672"/>
        <dbReference type="Rhea" id="RHEA-COMP:12673"/>
        <dbReference type="ChEBI" id="CHEBI:15378"/>
        <dbReference type="ChEBI" id="CHEBI:64719"/>
        <dbReference type="ChEBI" id="CHEBI:78442"/>
        <dbReference type="ChEBI" id="CHEBI:78494"/>
        <dbReference type="ChEBI" id="CHEBI:133044"/>
        <dbReference type="EC" id="2.3.2.6"/>
    </reaction>
</comment>
<sequence>MSLTARPSPPAPSWWDTLPLATGPPDGPVVVGGGPTPAALIGAYRAGVFPWPLPPPSEDLPPGVPPRLAQLLRRRHRMSELPWWCPDPRAVIPAGAVRASRSLRRRVRSCGWTTTLDLRFDEVVERCRRTGTEVWITDELRAGYARLHALGWAHSLEVWDGDELAGGVFGILVGGVYVGESMFHARTDASKVALLDLDARFAAAGGRLHDVQLATDHLRTLGAVEIARADYLAALRTVRDDDVRLVTDRLPVSRLAPATAADG</sequence>
<dbReference type="STRING" id="298654.FraEuI1c_0831"/>
<comment type="function">
    <text evidence="4">Functions in the N-end rule pathway of protein degradation where it conjugates Leu, Phe and, less efficiently, Met from aminoacyl-tRNAs to the N-termini of proteins containing an N-terminal arginine or lysine.</text>
</comment>
<accession>E3IW67</accession>
<reference evidence="5 6" key="1">
    <citation type="submission" date="2010-10" db="EMBL/GenBank/DDBJ databases">
        <title>Complete sequence of Frankia sp. EuI1c.</title>
        <authorList>
            <consortium name="US DOE Joint Genome Institute"/>
            <person name="Lucas S."/>
            <person name="Copeland A."/>
            <person name="Lapidus A."/>
            <person name="Cheng J.-F."/>
            <person name="Bruce D."/>
            <person name="Goodwin L."/>
            <person name="Pitluck S."/>
            <person name="Chertkov O."/>
            <person name="Detter J.C."/>
            <person name="Han C."/>
            <person name="Tapia R."/>
            <person name="Land M."/>
            <person name="Hauser L."/>
            <person name="Jeffries C."/>
            <person name="Kyrpides N."/>
            <person name="Ivanova N."/>
            <person name="Mikhailova N."/>
            <person name="Beauchemin N."/>
            <person name="Sen A."/>
            <person name="Sur S.A."/>
            <person name="Gtari M."/>
            <person name="Wall L."/>
            <person name="Tisa L."/>
            <person name="Woyke T."/>
        </authorList>
    </citation>
    <scope>NUCLEOTIDE SEQUENCE [LARGE SCALE GENOMIC DNA]</scope>
    <source>
        <strain evidence="6">DSM 45817 / CECT 9037 / EuI1c</strain>
    </source>
</reference>
<dbReference type="Gene3D" id="3.30.70.3550">
    <property type="entry name" value="Leucyl/phenylalanyl-tRNA-protein transferase, N-terminal domain"/>
    <property type="match status" value="1"/>
</dbReference>
<dbReference type="HOGENOM" id="CLU_075045_0_1_11"/>
<dbReference type="InParanoid" id="E3IW67"/>